<gene>
    <name evidence="1" type="ORF">TOL_0766</name>
</gene>
<dbReference type="KEGG" id="tol:TOL_0766"/>
<evidence type="ECO:0000313" key="2">
    <source>
        <dbReference type="Proteomes" id="UP000011866"/>
    </source>
</evidence>
<proteinExistence type="predicted"/>
<dbReference type="EMBL" id="HF680312">
    <property type="protein sequence ID" value="CCU71204.1"/>
    <property type="molecule type" value="Genomic_DNA"/>
</dbReference>
<dbReference type="AlphaFoldDB" id="M5E0D0"/>
<reference evidence="1 2" key="1">
    <citation type="journal article" date="2013" name="Genome Announc.">
        <title>Genome Sequence of Thalassolituus oleivorans MIL-1 (DSM 14913T).</title>
        <authorList>
            <person name="Golyshin P.N."/>
            <person name="Werner J."/>
            <person name="Chernikova T.N."/>
            <person name="Tran H."/>
            <person name="Ferrer M."/>
            <person name="Yakimov M.M."/>
            <person name="Teeling H."/>
            <person name="Golyshina O.V."/>
        </authorList>
    </citation>
    <scope>NUCLEOTIDE SEQUENCE [LARGE SCALE GENOMIC DNA]</scope>
    <source>
        <strain evidence="1 2">MIL-1</strain>
    </source>
</reference>
<evidence type="ECO:0000313" key="1">
    <source>
        <dbReference type="EMBL" id="CCU71204.1"/>
    </source>
</evidence>
<accession>M5E0D0</accession>
<sequence>MTLTLSGCFSSPEMVLELNGGDGEWRFYDQGFPTDLRLTDEGRPDFSGFPHRLFSPLVMEFAREAERYDQMTGYAPDTPVYIRFTGTFEPEEFSLPQSANHFADASSVIQLIDVDPDSPLRGKRYPIAVDFRYEEDEYRPASLFEAIPIGQIQQENTTYALIITRDIAGEYADDLNANPVLTSLLKGKNPRYKDLFITASNAEKALQVYAPLKDQLELDGIDPDDVIAAVVWTIGAATSKAFELGQIMTQWDVPPLLSDWEMTKDMPEFCVYEAQWSVPGLQKGLFPYPSPIFGGDIEYDLNGEPIVQYWRDTPVVVTVPKTPMPAEGYPMLLFHHGTHGLAEHVWSRGKEPVDGEISTYGSAAHVAALRGWAAAGLGGHFGHDHQQSIELYDAISETVGIPLNLLQFNLYNPQGFRDNLLQQLSERILFRRLIEQAHIDTRGCIGSNQGEAVFNAQQTALMGQSLGAFTAAAQMAVDPAPLTAYIATGPGTYNMKLFFQNKQDPEGSAIGNILEPLFFYTDEDDIVEDPFHPVYALSDQISAPSNTSLMLAKREQLNNAGQIPFHSLMIFGHVDNFVSLTSQKPLIRALESDMAGPELDVPIELSLLASAQVAGGEALDYPVSGNGHHGETNAFTRYQQDEIKTGHHVMIQLEAPKHQIGCLLQDIAAGITPQVVEGSAIDGACASGPALLETVQQEPF</sequence>
<dbReference type="SUPFAM" id="SSF53474">
    <property type="entry name" value="alpha/beta-Hydrolases"/>
    <property type="match status" value="1"/>
</dbReference>
<organism evidence="1 2">
    <name type="scientific">Thalassolituus oleivorans MIL-1</name>
    <dbReference type="NCBI Taxonomy" id="1298593"/>
    <lineage>
        <taxon>Bacteria</taxon>
        <taxon>Pseudomonadati</taxon>
        <taxon>Pseudomonadota</taxon>
        <taxon>Gammaproteobacteria</taxon>
        <taxon>Oceanospirillales</taxon>
        <taxon>Oceanospirillaceae</taxon>
        <taxon>Thalassolituus</taxon>
    </lineage>
</organism>
<dbReference type="Proteomes" id="UP000011866">
    <property type="component" value="Chromosome"/>
</dbReference>
<protein>
    <submittedName>
        <fullName evidence="1">Uncharacterized protein</fullName>
    </submittedName>
</protein>
<keyword evidence="2" id="KW-1185">Reference proteome</keyword>
<dbReference type="Gene3D" id="3.40.50.1820">
    <property type="entry name" value="alpha/beta hydrolase"/>
    <property type="match status" value="1"/>
</dbReference>
<dbReference type="InterPro" id="IPR029058">
    <property type="entry name" value="AB_hydrolase_fold"/>
</dbReference>
<dbReference type="eggNOG" id="COG1073">
    <property type="taxonomic scope" value="Bacteria"/>
</dbReference>
<name>M5E0D0_9GAMM</name>
<dbReference type="HOGENOM" id="CLU_372501_0_0_6"/>